<dbReference type="HOGENOM" id="CLU_063190_0_0_9"/>
<evidence type="ECO:0000313" key="5">
    <source>
        <dbReference type="EMBL" id="BAK22363.1"/>
    </source>
</evidence>
<dbReference type="InterPro" id="IPR004821">
    <property type="entry name" value="Cyt_trans-like"/>
</dbReference>
<dbReference type="Gene3D" id="3.40.50.620">
    <property type="entry name" value="HUPs"/>
    <property type="match status" value="1"/>
</dbReference>
<geneLocation type="plasmid" evidence="5 6">
    <name>pMP1</name>
</geneLocation>
<keyword evidence="6" id="KW-1185">Reference proteome</keyword>
<dbReference type="PIRSF" id="PIRSF005751">
    <property type="entry name" value="Acet_citr_lig"/>
    <property type="match status" value="1"/>
</dbReference>
<comment type="function">
    <text evidence="3">Acetylation of prosthetic group (2-(5''-phosphoribosyl)-3'-dephosphocoenzyme-A) of the gamma subunit of citrate lyase.</text>
</comment>
<dbReference type="EC" id="6.2.1.22" evidence="3"/>
<dbReference type="SUPFAM" id="SSF52374">
    <property type="entry name" value="Nucleotidylyl transferase"/>
    <property type="match status" value="1"/>
</dbReference>
<dbReference type="InterPro" id="IPR014729">
    <property type="entry name" value="Rossmann-like_a/b/a_fold"/>
</dbReference>
<keyword evidence="2 3" id="KW-0067">ATP-binding</keyword>
<dbReference type="SMART" id="SM00764">
    <property type="entry name" value="Citrate_ly_lig"/>
    <property type="match status" value="1"/>
</dbReference>
<dbReference type="InterPro" id="IPR005216">
    <property type="entry name" value="Citrate_lyase_ligase"/>
</dbReference>
<sequence>MLIENTRTLYLSLPNVRQSWENLLKQAGITRLASTDYLKVDYAIGIYQKNKLIATSSFTKNIMKYFAIDPAYREGGKTFNLLATKLIQEMAQRQIYHQFVATKQEYQQSFEAIGFHCLAYAEQGILLEGGDYSIHDYLAEVPKQKGEKIAAIVMNANPFTLGHYALVKQAAEENDFVYVFVLSEPQEFLSPDERIDLVKQGTKNLNNVGIFPGKEYMVSLATFPTYFLKKDISETEFQTELDARLFKTWVVPALGITKRYLGEEPFSEVTLHYNRSLQKVLEPEVQVVILPRHKKNEIPISASAVRHAFYTDDLSFIKQVTPIETYNFLVKKRKEMSQKNGN</sequence>
<dbReference type="OrthoDB" id="9779753at2"/>
<dbReference type="Proteomes" id="UP000008456">
    <property type="component" value="Plasmid pMP1"/>
</dbReference>
<dbReference type="PANTHER" id="PTHR40599:SF1">
    <property type="entry name" value="[CITRATE [PRO-3S]-LYASE] LIGASE"/>
    <property type="match status" value="1"/>
</dbReference>
<comment type="catalytic activity">
    <reaction evidence="3">
        <text>holo-[citrate lyase ACP] + acetate + ATP = acetyl-[citrate lyase ACP] + AMP + diphosphate</text>
        <dbReference type="Rhea" id="RHEA:23788"/>
        <dbReference type="Rhea" id="RHEA-COMP:10158"/>
        <dbReference type="Rhea" id="RHEA-COMP:13710"/>
        <dbReference type="ChEBI" id="CHEBI:30089"/>
        <dbReference type="ChEBI" id="CHEBI:30616"/>
        <dbReference type="ChEBI" id="CHEBI:33019"/>
        <dbReference type="ChEBI" id="CHEBI:82683"/>
        <dbReference type="ChEBI" id="CHEBI:137976"/>
        <dbReference type="ChEBI" id="CHEBI:456215"/>
        <dbReference type="EC" id="6.2.1.22"/>
    </reaction>
</comment>
<dbReference type="AlphaFoldDB" id="F3YCY5"/>
<reference evidence="5 6" key="1">
    <citation type="journal article" date="2011" name="J. Bacteriol.">
        <title>Complete genome sequence of Melissococcus plutonius ATCC 35311.</title>
        <authorList>
            <person name="Okumura K."/>
            <person name="Arai R."/>
            <person name="Okura M."/>
            <person name="Kirikae T."/>
            <person name="Takamatsu D."/>
            <person name="Osaki M."/>
            <person name="Miyoshi-Akiyama T."/>
        </authorList>
    </citation>
    <scope>NUCLEOTIDE SEQUENCE [LARGE SCALE GENOMIC DNA]</scope>
    <source>
        <strain evidence="6">ATCC 35311 / CIP 104052 / LMG 20360 / NCIMB 702443</strain>
        <plasmid evidence="6">pMP1</plasmid>
    </source>
</reference>
<dbReference type="GO" id="GO:0008771">
    <property type="term" value="F:[citrate (pro-3S)-lyase] ligase activity"/>
    <property type="evidence" value="ECO:0007669"/>
    <property type="project" value="UniProtKB-EC"/>
</dbReference>
<dbReference type="RefSeq" id="WP_013774791.1">
    <property type="nucleotide sequence ID" value="NC_015517.1"/>
</dbReference>
<reference key="2">
    <citation type="submission" date="2011-04" db="EMBL/GenBank/DDBJ databases">
        <title>Whole genome sequence of Melissococcus plutonius ATCC 35311.</title>
        <authorList>
            <person name="Okumura K."/>
            <person name="Arai R."/>
            <person name="Osaki M."/>
            <person name="Okura M."/>
            <person name="Kirikae T."/>
            <person name="Takamatsu D."/>
            <person name="Akiyama T."/>
        </authorList>
    </citation>
    <scope>NUCLEOTIDE SEQUENCE</scope>
    <source>
        <strain>ATCC 35311</strain>
    </source>
</reference>
<keyword evidence="1 3" id="KW-0547">Nucleotide-binding</keyword>
<organism evidence="5 6">
    <name type="scientific">Melissococcus plutonius (strain ATCC 35311 / DSM 29964 / CIP 104052 / LMG 20360 / NCIMB 702443)</name>
    <dbReference type="NCBI Taxonomy" id="940190"/>
    <lineage>
        <taxon>Bacteria</taxon>
        <taxon>Bacillati</taxon>
        <taxon>Bacillota</taxon>
        <taxon>Bacilli</taxon>
        <taxon>Lactobacillales</taxon>
        <taxon>Enterococcaceae</taxon>
        <taxon>Melissococcus</taxon>
    </lineage>
</organism>
<gene>
    <name evidence="5" type="ordered locus">MPTP_1976</name>
</gene>
<accession>F3YCY5</accession>
<dbReference type="PANTHER" id="PTHR40599">
    <property type="entry name" value="[CITRATE [PRO-3S]-LYASE] LIGASE"/>
    <property type="match status" value="1"/>
</dbReference>
<dbReference type="Pfam" id="PF08218">
    <property type="entry name" value="Citrate_ly_lig"/>
    <property type="match status" value="1"/>
</dbReference>
<dbReference type="NCBIfam" id="TIGR00125">
    <property type="entry name" value="cyt_tran_rel"/>
    <property type="match status" value="1"/>
</dbReference>
<proteinExistence type="predicted"/>
<dbReference type="NCBIfam" id="TIGR00124">
    <property type="entry name" value="cit_ly_ligase"/>
    <property type="match status" value="1"/>
</dbReference>
<evidence type="ECO:0000256" key="2">
    <source>
        <dbReference type="ARBA" id="ARBA00022840"/>
    </source>
</evidence>
<evidence type="ECO:0000256" key="1">
    <source>
        <dbReference type="ARBA" id="ARBA00022741"/>
    </source>
</evidence>
<evidence type="ECO:0000259" key="4">
    <source>
        <dbReference type="SMART" id="SM00764"/>
    </source>
</evidence>
<name>F3YCY5_MELPT</name>
<keyword evidence="3 5" id="KW-0436">Ligase</keyword>
<dbReference type="InterPro" id="IPR013166">
    <property type="entry name" value="Citrate_lyase_ligase_C"/>
</dbReference>
<evidence type="ECO:0000313" key="6">
    <source>
        <dbReference type="Proteomes" id="UP000008456"/>
    </source>
</evidence>
<dbReference type="GO" id="GO:0005524">
    <property type="term" value="F:ATP binding"/>
    <property type="evidence" value="ECO:0007669"/>
    <property type="project" value="UniProtKB-UniRule"/>
</dbReference>
<dbReference type="EMBL" id="AP012201">
    <property type="protein sequence ID" value="BAK22363.1"/>
    <property type="molecule type" value="Genomic_DNA"/>
</dbReference>
<evidence type="ECO:0000256" key="3">
    <source>
        <dbReference type="PIRNR" id="PIRNR005751"/>
    </source>
</evidence>
<dbReference type="KEGG" id="mps:MPTP_1976"/>
<keyword evidence="5" id="KW-0614">Plasmid</keyword>
<protein>
    <recommendedName>
        <fullName evidence="3">[Citrate [pro-3S]-lyase] ligase</fullName>
        <ecNumber evidence="3">6.2.1.22</ecNumber>
    </recommendedName>
</protein>
<feature type="domain" description="Citrate lyase ligase C-terminal" evidence="4">
    <location>
        <begin position="149"/>
        <end position="329"/>
    </location>
</feature>